<dbReference type="InterPro" id="IPR036134">
    <property type="entry name" value="Crypto/Photolyase_FAD-like_sf"/>
</dbReference>
<dbReference type="EMBL" id="CYSC01000021">
    <property type="protein sequence ID" value="CUH71508.1"/>
    <property type="molecule type" value="Genomic_DNA"/>
</dbReference>
<evidence type="ECO:0000313" key="10">
    <source>
        <dbReference type="Proteomes" id="UP000051086"/>
    </source>
</evidence>
<dbReference type="PRINTS" id="PR00147">
    <property type="entry name" value="DNAPHOTLYASE"/>
</dbReference>
<evidence type="ECO:0000313" key="11">
    <source>
        <dbReference type="Proteomes" id="UP000051887"/>
    </source>
</evidence>
<keyword evidence="10" id="KW-1185">Reference proteome</keyword>
<dbReference type="Gene3D" id="1.10.579.10">
    <property type="entry name" value="DNA Cyclobutane Dipyrimidine Photolyase, subunit A, domain 3"/>
    <property type="match status" value="1"/>
</dbReference>
<dbReference type="Pfam" id="PF03441">
    <property type="entry name" value="FAD_binding_7"/>
    <property type="match status" value="1"/>
</dbReference>
<evidence type="ECO:0000313" key="9">
    <source>
        <dbReference type="EMBL" id="CUH71508.1"/>
    </source>
</evidence>
<dbReference type="SUPFAM" id="SSF52425">
    <property type="entry name" value="Cryptochrome/photolyase, N-terminal domain"/>
    <property type="match status" value="1"/>
</dbReference>
<evidence type="ECO:0000256" key="4">
    <source>
        <dbReference type="PIRSR" id="PIRSR602081-1"/>
    </source>
</evidence>
<evidence type="ECO:0000256" key="5">
    <source>
        <dbReference type="PIRSR" id="PIRSR602081-2"/>
    </source>
</evidence>
<comment type="cofactor">
    <cofactor evidence="1">
        <name>(6R)-5,10-methylene-5,6,7,8-tetrahydrofolate</name>
        <dbReference type="ChEBI" id="CHEBI:15636"/>
    </cofactor>
</comment>
<gene>
    <name evidence="9" type="primary">phrA_1</name>
    <name evidence="8" type="synonym">phrA_2</name>
    <name evidence="8" type="ORF">TL5118_01903</name>
    <name evidence="9" type="ORF">TL5120_01295</name>
</gene>
<dbReference type="AlphaFoldDB" id="A0A0P1FSS8"/>
<keyword evidence="3 4" id="KW-0274">FAD</keyword>
<feature type="site" description="Electron transfer via tryptophanyl radical" evidence="5">
    <location>
        <position position="396"/>
    </location>
</feature>
<comment type="cofactor">
    <cofactor evidence="4">
        <name>FAD</name>
        <dbReference type="ChEBI" id="CHEBI:57692"/>
    </cofactor>
    <text evidence="4">Binds 1 FAD per subunit.</text>
</comment>
<dbReference type="RefSeq" id="WP_058242820.1">
    <property type="nucleotide sequence ID" value="NZ_CYSB01000027.1"/>
</dbReference>
<reference evidence="9 11" key="1">
    <citation type="submission" date="2015-09" db="EMBL/GenBank/DDBJ databases">
        <authorList>
            <consortium name="Swine Surveillance"/>
        </authorList>
    </citation>
    <scope>NUCLEOTIDE SEQUENCE [LARGE SCALE GENOMIC DNA]</scope>
    <source>
        <strain evidence="9 11">5120</strain>
    </source>
</reference>
<dbReference type="EC" id="4.1.99.3" evidence="9"/>
<dbReference type="GO" id="GO:0071949">
    <property type="term" value="F:FAD binding"/>
    <property type="evidence" value="ECO:0007669"/>
    <property type="project" value="TreeGrafter"/>
</dbReference>
<accession>A0A0P1FSS8</accession>
<sequence>MPHSKTSTSHSDLTRPVLVWLRRDLRLTDNPALAAAAQTGRPVIPIFLRDDLFEALGAAPKWRFGLGLEHFQNSLQRIGSGLILRSGPALASLQQLVQETGAEALYWNRSFEPEGIARDTAVKSHFAAQGLDVKSFTGNLLAEPWTLATKAGGHFRVYSPFWRALAAQEVAPAKPAPDRLPVPDSWPQSEALHSWQLGKAMQRGASVVAPHLLLGEAAAQAQLDHFLAGALQDYAEGRDFPARQVTSGLSEPLAYGEISARQIWHVTRVTVAGQAALARAAEKFLKELAWRDFAWHLSYHDPHIQTRAWRHEWEAFPWKTAADHPHLQAWQQGRTGVDLIDAGLRELHVTGKMHNRVRMIAASYLTKHLRLHWRLGQQWFADTLVDWDPASNAMGWQWVAGCGPDAAPYFRVFNPETQQKKFDAEARYTRRWLATDSGFAEATPRAWNVTETPRPLSPIVGLAEGRAAALAALERFKSRDLGTVD</sequence>
<dbReference type="Pfam" id="PF00875">
    <property type="entry name" value="DNA_photolyase"/>
    <property type="match status" value="1"/>
</dbReference>
<dbReference type="Proteomes" id="UP000051887">
    <property type="component" value="Unassembled WGS sequence"/>
</dbReference>
<feature type="binding site" evidence="4">
    <location>
        <begin position="386"/>
        <end position="388"/>
    </location>
    <ligand>
        <name>FAD</name>
        <dbReference type="ChEBI" id="CHEBI:57692"/>
    </ligand>
</feature>
<dbReference type="Gene3D" id="1.25.40.80">
    <property type="match status" value="1"/>
</dbReference>
<dbReference type="PANTHER" id="PTHR11455">
    <property type="entry name" value="CRYPTOCHROME"/>
    <property type="match status" value="1"/>
</dbReference>
<dbReference type="EMBL" id="CYSB01000027">
    <property type="protein sequence ID" value="CUH66784.1"/>
    <property type="molecule type" value="Genomic_DNA"/>
</dbReference>
<keyword evidence="2 4" id="KW-0285">Flavoprotein</keyword>
<evidence type="ECO:0000256" key="2">
    <source>
        <dbReference type="ARBA" id="ARBA00022630"/>
    </source>
</evidence>
<feature type="site" description="Electron transfer via tryptophanyl radical" evidence="5">
    <location>
        <position position="318"/>
    </location>
</feature>
<reference evidence="8 10" key="2">
    <citation type="submission" date="2015-09" db="EMBL/GenBank/DDBJ databases">
        <authorList>
            <person name="Rodrigo-Torres L."/>
            <person name="Arahal D.R."/>
        </authorList>
    </citation>
    <scope>NUCLEOTIDE SEQUENCE [LARGE SCALE GENOMIC DNA]</scope>
    <source>
        <strain evidence="8 10">CECT 5118</strain>
    </source>
</reference>
<dbReference type="InterPro" id="IPR002081">
    <property type="entry name" value="Cryptochrome/DNA_photolyase_1"/>
</dbReference>
<name>A0A0P1FSS8_9RHOB</name>
<evidence type="ECO:0000313" key="8">
    <source>
        <dbReference type="EMBL" id="CUH66784.1"/>
    </source>
</evidence>
<dbReference type="SUPFAM" id="SSF48173">
    <property type="entry name" value="Cryptochrome/photolyase FAD-binding domain"/>
    <property type="match status" value="1"/>
</dbReference>
<proteinExistence type="inferred from homology"/>
<dbReference type="GO" id="GO:0003904">
    <property type="term" value="F:deoxyribodipyrimidine photo-lyase activity"/>
    <property type="evidence" value="ECO:0007669"/>
    <property type="project" value="UniProtKB-EC"/>
</dbReference>
<keyword evidence="6" id="KW-0157">Chromophore</keyword>
<keyword evidence="9" id="KW-0456">Lyase</keyword>
<organism evidence="9 11">
    <name type="scientific">Thalassovita autumnalis</name>
    <dbReference type="NCBI Taxonomy" id="2072972"/>
    <lineage>
        <taxon>Bacteria</taxon>
        <taxon>Pseudomonadati</taxon>
        <taxon>Pseudomonadota</taxon>
        <taxon>Alphaproteobacteria</taxon>
        <taxon>Rhodobacterales</taxon>
        <taxon>Roseobacteraceae</taxon>
        <taxon>Thalassovita</taxon>
    </lineage>
</organism>
<evidence type="ECO:0000256" key="6">
    <source>
        <dbReference type="RuleBase" id="RU004182"/>
    </source>
</evidence>
<dbReference type="InterPro" id="IPR036155">
    <property type="entry name" value="Crypto/Photolyase_N_sf"/>
</dbReference>
<dbReference type="InterPro" id="IPR014729">
    <property type="entry name" value="Rossmann-like_a/b/a_fold"/>
</dbReference>
<feature type="binding site" evidence="4">
    <location>
        <begin position="246"/>
        <end position="250"/>
    </location>
    <ligand>
        <name>FAD</name>
        <dbReference type="ChEBI" id="CHEBI:57692"/>
    </ligand>
</feature>
<dbReference type="InterPro" id="IPR006050">
    <property type="entry name" value="DNA_photolyase_N"/>
</dbReference>
<dbReference type="GO" id="GO:0009416">
    <property type="term" value="P:response to light stimulus"/>
    <property type="evidence" value="ECO:0007669"/>
    <property type="project" value="TreeGrafter"/>
</dbReference>
<feature type="domain" description="Photolyase/cryptochrome alpha/beta" evidence="7">
    <location>
        <begin position="15"/>
        <end position="141"/>
    </location>
</feature>
<evidence type="ECO:0000259" key="7">
    <source>
        <dbReference type="PROSITE" id="PS51645"/>
    </source>
</evidence>
<dbReference type="PROSITE" id="PS51645">
    <property type="entry name" value="PHR_CRY_ALPHA_BETA"/>
    <property type="match status" value="1"/>
</dbReference>
<protein>
    <submittedName>
        <fullName evidence="9">Deoxyribodipyrimidine photo-lyase</fullName>
        <ecNumber evidence="9">4.1.99.3</ecNumber>
    </submittedName>
</protein>
<feature type="binding site" evidence="4">
    <location>
        <position position="234"/>
    </location>
    <ligand>
        <name>FAD</name>
        <dbReference type="ChEBI" id="CHEBI:57692"/>
    </ligand>
</feature>
<feature type="binding site" evidence="4">
    <location>
        <position position="284"/>
    </location>
    <ligand>
        <name>FAD</name>
        <dbReference type="ChEBI" id="CHEBI:57692"/>
    </ligand>
</feature>
<evidence type="ECO:0000256" key="1">
    <source>
        <dbReference type="ARBA" id="ARBA00001932"/>
    </source>
</evidence>
<comment type="similarity">
    <text evidence="6">Belongs to the DNA photolyase family.</text>
</comment>
<dbReference type="Proteomes" id="UP000051086">
    <property type="component" value="Unassembled WGS sequence"/>
</dbReference>
<dbReference type="OrthoDB" id="9772484at2"/>
<dbReference type="Gene3D" id="3.40.50.620">
    <property type="entry name" value="HUPs"/>
    <property type="match status" value="1"/>
</dbReference>
<dbReference type="InterPro" id="IPR005101">
    <property type="entry name" value="Cryptochr/Photolyase_FAD-bd"/>
</dbReference>
<evidence type="ECO:0000256" key="3">
    <source>
        <dbReference type="ARBA" id="ARBA00022827"/>
    </source>
</evidence>
<feature type="site" description="Electron transfer via tryptophanyl radical" evidence="5">
    <location>
        <position position="373"/>
    </location>
</feature>
<dbReference type="PANTHER" id="PTHR11455:SF9">
    <property type="entry name" value="CRYPTOCHROME CIRCADIAN CLOCK 5 ISOFORM X1"/>
    <property type="match status" value="1"/>
</dbReference>
<dbReference type="GO" id="GO:0003677">
    <property type="term" value="F:DNA binding"/>
    <property type="evidence" value="ECO:0007669"/>
    <property type="project" value="TreeGrafter"/>
</dbReference>